<reference evidence="7 8" key="1">
    <citation type="submission" date="2018-09" db="EMBL/GenBank/DDBJ databases">
        <authorList>
            <person name="Grouzdev D.S."/>
            <person name="Krutkina M.S."/>
        </authorList>
    </citation>
    <scope>NUCLEOTIDE SEQUENCE [LARGE SCALE GENOMIC DNA]</scope>
    <source>
        <strain evidence="7 8">RmlP001</strain>
    </source>
</reference>
<dbReference type="SUPFAM" id="SSF51735">
    <property type="entry name" value="NAD(P)-binding Rossmann-fold domains"/>
    <property type="match status" value="1"/>
</dbReference>
<dbReference type="Gene3D" id="3.90.180.10">
    <property type="entry name" value="Medium-chain alcohol dehydrogenases, catalytic domain"/>
    <property type="match status" value="1"/>
</dbReference>
<dbReference type="PROSITE" id="PS00059">
    <property type="entry name" value="ADH_ZINC"/>
    <property type="match status" value="1"/>
</dbReference>
<evidence type="ECO:0000259" key="6">
    <source>
        <dbReference type="SMART" id="SM00829"/>
    </source>
</evidence>
<dbReference type="CDD" id="cd05283">
    <property type="entry name" value="CAD1"/>
    <property type="match status" value="1"/>
</dbReference>
<accession>A0A4Q2R5X7</accession>
<evidence type="ECO:0000256" key="5">
    <source>
        <dbReference type="RuleBase" id="RU361277"/>
    </source>
</evidence>
<reference evidence="7 8" key="2">
    <citation type="submission" date="2019-02" db="EMBL/GenBank/DDBJ databases">
        <title>'Lichenibacterium ramalinii' gen. nov. sp. nov., 'Lichenibacterium minor' gen. nov. sp. nov.</title>
        <authorList>
            <person name="Pankratov T."/>
        </authorList>
    </citation>
    <scope>NUCLEOTIDE SEQUENCE [LARGE SCALE GENOMIC DNA]</scope>
    <source>
        <strain evidence="7 8">RmlP001</strain>
    </source>
</reference>
<dbReference type="InterPro" id="IPR011032">
    <property type="entry name" value="GroES-like_sf"/>
</dbReference>
<keyword evidence="3 5" id="KW-0862">Zinc</keyword>
<dbReference type="Pfam" id="PF00107">
    <property type="entry name" value="ADH_zinc_N"/>
    <property type="match status" value="1"/>
</dbReference>
<keyword evidence="8" id="KW-1185">Reference proteome</keyword>
<dbReference type="PANTHER" id="PTHR42683">
    <property type="entry name" value="ALDEHYDE REDUCTASE"/>
    <property type="match status" value="1"/>
</dbReference>
<dbReference type="RefSeq" id="WP_129221845.1">
    <property type="nucleotide sequence ID" value="NZ_QYBC01000029.1"/>
</dbReference>
<dbReference type="InterPro" id="IPR002328">
    <property type="entry name" value="ADH_Zn_CS"/>
</dbReference>
<name>A0A4Q2R5X7_9HYPH</name>
<dbReference type="GO" id="GO:0008106">
    <property type="term" value="F:alcohol dehydrogenase (NADP+) activity"/>
    <property type="evidence" value="ECO:0007669"/>
    <property type="project" value="UniProtKB-ARBA"/>
</dbReference>
<dbReference type="PROSITE" id="PS00065">
    <property type="entry name" value="D_2_HYDROXYACID_DH_1"/>
    <property type="match status" value="1"/>
</dbReference>
<dbReference type="Proteomes" id="UP000289411">
    <property type="component" value="Unassembled WGS sequence"/>
</dbReference>
<sequence>MFQCIGFAAADAATPMAPFSFTRRDLRPRDVAIDIAFCGVCHSDLHYVRNDWGRTVYPCVPGHEIVGRVSAVGAEVSRFKAGDLAAVGCLVDSCRDCSSCRAGLEQYCNTRMVTTYNGKDRETGEPTLGGYSDRIVVTEDFVLRVPEGLDLARVAPLLCAGITTYSPLRHWKVGPGQKVGIVGLGGLGHMGVKLAAAMGAEVTMITTSPEKERDAAALGAHKFLLSTDADAMAKHAEYFDFVLNTIPVSHDVAPYMALVKLDGAQVLVGALDPLKPFPGSALAYRRKTLAGSIIGGLPETQELLDFCAARGVLADCETIPMGEIEGAYARLAKGDVKYRFVIDMASLKGAAAAA</sequence>
<comment type="cofactor">
    <cofactor evidence="1 5">
        <name>Zn(2+)</name>
        <dbReference type="ChEBI" id="CHEBI:29105"/>
    </cofactor>
</comment>
<dbReference type="InterPro" id="IPR029752">
    <property type="entry name" value="D-isomer_DH_CS1"/>
</dbReference>
<dbReference type="FunFam" id="3.40.50.720:FF:000022">
    <property type="entry name" value="Cinnamyl alcohol dehydrogenase"/>
    <property type="match status" value="1"/>
</dbReference>
<comment type="similarity">
    <text evidence="5">Belongs to the zinc-containing alcohol dehydrogenase family.</text>
</comment>
<keyword evidence="4" id="KW-0560">Oxidoreductase</keyword>
<dbReference type="Gene3D" id="3.40.50.720">
    <property type="entry name" value="NAD(P)-binding Rossmann-like Domain"/>
    <property type="match status" value="1"/>
</dbReference>
<dbReference type="InterPro" id="IPR047109">
    <property type="entry name" value="CAD-like"/>
</dbReference>
<organism evidence="7 8">
    <name type="scientific">Lichenibacterium ramalinae</name>
    <dbReference type="NCBI Taxonomy" id="2316527"/>
    <lineage>
        <taxon>Bacteria</taxon>
        <taxon>Pseudomonadati</taxon>
        <taxon>Pseudomonadota</taxon>
        <taxon>Alphaproteobacteria</taxon>
        <taxon>Hyphomicrobiales</taxon>
        <taxon>Lichenihabitantaceae</taxon>
        <taxon>Lichenibacterium</taxon>
    </lineage>
</organism>
<dbReference type="InterPro" id="IPR020843">
    <property type="entry name" value="ER"/>
</dbReference>
<gene>
    <name evidence="7" type="ORF">D3272_24370</name>
</gene>
<protein>
    <submittedName>
        <fullName evidence="7">NAD(P)-dependent alcohol dehydrogenase</fullName>
    </submittedName>
</protein>
<dbReference type="Pfam" id="PF08240">
    <property type="entry name" value="ADH_N"/>
    <property type="match status" value="1"/>
</dbReference>
<evidence type="ECO:0000256" key="1">
    <source>
        <dbReference type="ARBA" id="ARBA00001947"/>
    </source>
</evidence>
<keyword evidence="2 5" id="KW-0479">Metal-binding</keyword>
<dbReference type="InterPro" id="IPR036291">
    <property type="entry name" value="NAD(P)-bd_dom_sf"/>
</dbReference>
<evidence type="ECO:0000313" key="8">
    <source>
        <dbReference type="Proteomes" id="UP000289411"/>
    </source>
</evidence>
<dbReference type="AlphaFoldDB" id="A0A4Q2R5X7"/>
<proteinExistence type="inferred from homology"/>
<evidence type="ECO:0000256" key="4">
    <source>
        <dbReference type="ARBA" id="ARBA00023002"/>
    </source>
</evidence>
<comment type="caution">
    <text evidence="7">The sequence shown here is derived from an EMBL/GenBank/DDBJ whole genome shotgun (WGS) entry which is preliminary data.</text>
</comment>
<evidence type="ECO:0000256" key="3">
    <source>
        <dbReference type="ARBA" id="ARBA00022833"/>
    </source>
</evidence>
<dbReference type="SUPFAM" id="SSF50129">
    <property type="entry name" value="GroES-like"/>
    <property type="match status" value="1"/>
</dbReference>
<dbReference type="OrthoDB" id="9806940at2"/>
<dbReference type="SMART" id="SM00829">
    <property type="entry name" value="PKS_ER"/>
    <property type="match status" value="1"/>
</dbReference>
<dbReference type="InterPro" id="IPR013154">
    <property type="entry name" value="ADH-like_N"/>
</dbReference>
<dbReference type="GO" id="GO:0008270">
    <property type="term" value="F:zinc ion binding"/>
    <property type="evidence" value="ECO:0007669"/>
    <property type="project" value="InterPro"/>
</dbReference>
<dbReference type="EMBL" id="QYBC01000029">
    <property type="protein sequence ID" value="RYB01752.1"/>
    <property type="molecule type" value="Genomic_DNA"/>
</dbReference>
<evidence type="ECO:0000256" key="2">
    <source>
        <dbReference type="ARBA" id="ARBA00022723"/>
    </source>
</evidence>
<evidence type="ECO:0000313" key="7">
    <source>
        <dbReference type="EMBL" id="RYB01752.1"/>
    </source>
</evidence>
<dbReference type="InterPro" id="IPR013149">
    <property type="entry name" value="ADH-like_C"/>
</dbReference>
<feature type="domain" description="Enoyl reductase (ER)" evidence="6">
    <location>
        <begin position="8"/>
        <end position="342"/>
    </location>
</feature>